<feature type="transmembrane region" description="Helical" evidence="2">
    <location>
        <begin position="104"/>
        <end position="122"/>
    </location>
</feature>
<sequence length="173" mass="18630">MAQAAPSAGGMSRPGRTPEMERRPSGVVARPPDVLDARIHRLGRVAVPVVLGLVYGYWVAANNRDGGPVTGWNWLLGLVSALVFAVVCAALLTLGPRLPREAHALAWAAFTGCAYGFAYSQIGAVFSTQGSGQGPHGDLVRSVLMGLLWAAIAFMVFFYRYYIRENAQGRRVR</sequence>
<dbReference type="EMBL" id="BNBF01000018">
    <property type="protein sequence ID" value="GHG63184.1"/>
    <property type="molecule type" value="Genomic_DNA"/>
</dbReference>
<keyword evidence="4" id="KW-1185">Reference proteome</keyword>
<keyword evidence="2" id="KW-0812">Transmembrane</keyword>
<evidence type="ECO:0000313" key="4">
    <source>
        <dbReference type="Proteomes" id="UP000619355"/>
    </source>
</evidence>
<protein>
    <submittedName>
        <fullName evidence="3">Uncharacterized protein</fullName>
    </submittedName>
</protein>
<feature type="transmembrane region" description="Helical" evidence="2">
    <location>
        <begin position="72"/>
        <end position="92"/>
    </location>
</feature>
<gene>
    <name evidence="3" type="ORF">GCM10018980_53520</name>
</gene>
<feature type="region of interest" description="Disordered" evidence="1">
    <location>
        <begin position="1"/>
        <end position="28"/>
    </location>
</feature>
<reference evidence="4" key="1">
    <citation type="journal article" date="2019" name="Int. J. Syst. Evol. Microbiol.">
        <title>The Global Catalogue of Microorganisms (GCM) 10K type strain sequencing project: providing services to taxonomists for standard genome sequencing and annotation.</title>
        <authorList>
            <consortium name="The Broad Institute Genomics Platform"/>
            <consortium name="The Broad Institute Genome Sequencing Center for Infectious Disease"/>
            <person name="Wu L."/>
            <person name="Ma J."/>
        </authorList>
    </citation>
    <scope>NUCLEOTIDE SEQUENCE [LARGE SCALE GENOMIC DNA]</scope>
    <source>
        <strain evidence="4">JCM 4253</strain>
    </source>
</reference>
<name>A0A919KDP0_9ACTN</name>
<organism evidence="3 4">
    <name type="scientific">Streptomyces capoamus</name>
    <dbReference type="NCBI Taxonomy" id="68183"/>
    <lineage>
        <taxon>Bacteria</taxon>
        <taxon>Bacillati</taxon>
        <taxon>Actinomycetota</taxon>
        <taxon>Actinomycetes</taxon>
        <taxon>Kitasatosporales</taxon>
        <taxon>Streptomycetaceae</taxon>
        <taxon>Streptomyces</taxon>
    </lineage>
</organism>
<evidence type="ECO:0000256" key="1">
    <source>
        <dbReference type="SAM" id="MobiDB-lite"/>
    </source>
</evidence>
<evidence type="ECO:0000313" key="3">
    <source>
        <dbReference type="EMBL" id="GHG63184.1"/>
    </source>
</evidence>
<accession>A0A919KDP0</accession>
<evidence type="ECO:0000256" key="2">
    <source>
        <dbReference type="SAM" id="Phobius"/>
    </source>
</evidence>
<comment type="caution">
    <text evidence="3">The sequence shown here is derived from an EMBL/GenBank/DDBJ whole genome shotgun (WGS) entry which is preliminary data.</text>
</comment>
<dbReference type="RefSeq" id="WP_229900443.1">
    <property type="nucleotide sequence ID" value="NZ_BNBF01000018.1"/>
</dbReference>
<dbReference type="AlphaFoldDB" id="A0A919KDP0"/>
<keyword evidence="2" id="KW-1133">Transmembrane helix</keyword>
<keyword evidence="2" id="KW-0472">Membrane</keyword>
<feature type="transmembrane region" description="Helical" evidence="2">
    <location>
        <begin position="42"/>
        <end position="60"/>
    </location>
</feature>
<dbReference type="Proteomes" id="UP000619355">
    <property type="component" value="Unassembled WGS sequence"/>
</dbReference>
<feature type="transmembrane region" description="Helical" evidence="2">
    <location>
        <begin position="142"/>
        <end position="163"/>
    </location>
</feature>
<proteinExistence type="predicted"/>